<dbReference type="InterPro" id="IPR029063">
    <property type="entry name" value="SAM-dependent_MTases_sf"/>
</dbReference>
<dbReference type="CDD" id="cd02440">
    <property type="entry name" value="AdoMet_MTases"/>
    <property type="match status" value="1"/>
</dbReference>
<dbReference type="PANTHER" id="PTHR42912">
    <property type="entry name" value="METHYLTRANSFERASE"/>
    <property type="match status" value="1"/>
</dbReference>
<comment type="caution">
    <text evidence="2">The sequence shown here is derived from an EMBL/GenBank/DDBJ whole genome shotgun (WGS) entry which is preliminary data.</text>
</comment>
<proteinExistence type="predicted"/>
<accession>A0A7V4WTU4</accession>
<protein>
    <submittedName>
        <fullName evidence="2">Methyltransferase domain-containing protein</fullName>
    </submittedName>
</protein>
<name>A0A7V4WTU4_CALAY</name>
<reference evidence="2" key="1">
    <citation type="journal article" date="2020" name="mSystems">
        <title>Genome- and Community-Level Interaction Insights into Carbon Utilization and Element Cycling Functions of Hydrothermarchaeota in Hydrothermal Sediment.</title>
        <authorList>
            <person name="Zhou Z."/>
            <person name="Liu Y."/>
            <person name="Xu W."/>
            <person name="Pan J."/>
            <person name="Luo Z.H."/>
            <person name="Li M."/>
        </authorList>
    </citation>
    <scope>NUCLEOTIDE SEQUENCE [LARGE SCALE GENOMIC DNA]</scope>
    <source>
        <strain evidence="2">HyVt-577</strain>
    </source>
</reference>
<dbReference type="EMBL" id="DRQG01000024">
    <property type="protein sequence ID" value="HGY54619.1"/>
    <property type="molecule type" value="Genomic_DNA"/>
</dbReference>
<evidence type="ECO:0000313" key="2">
    <source>
        <dbReference type="EMBL" id="HGY54619.1"/>
    </source>
</evidence>
<keyword evidence="2" id="KW-0489">Methyltransferase</keyword>
<feature type="domain" description="Methyltransferase" evidence="1">
    <location>
        <begin position="54"/>
        <end position="151"/>
    </location>
</feature>
<dbReference type="Proteomes" id="UP000885779">
    <property type="component" value="Unassembled WGS sequence"/>
</dbReference>
<keyword evidence="2" id="KW-0808">Transferase</keyword>
<dbReference type="GO" id="GO:0008168">
    <property type="term" value="F:methyltransferase activity"/>
    <property type="evidence" value="ECO:0007669"/>
    <property type="project" value="UniProtKB-KW"/>
</dbReference>
<dbReference type="SUPFAM" id="SSF53335">
    <property type="entry name" value="S-adenosyl-L-methionine-dependent methyltransferases"/>
    <property type="match status" value="1"/>
</dbReference>
<sequence>MIKYEILPRSFSVRTTTAHYAAVAWFYNLWAYLTENKAIKRALALSEIEDGMDILEVAVGTGRLFAQIVQQNPKGRNEGVDISPDMISYAQKRLTKVSPVSYKLQQASAYRLPFEDNSFDRVFNTYMLDLLPEKDFSKILEEFRRVLKPAGRLILITFGFGEFRINRFWYWLAKNFPALLTNCRPVRVDSYMDSAGLRIQHSESISQNTFPSDITVAIPSV</sequence>
<dbReference type="Gene3D" id="3.40.50.150">
    <property type="entry name" value="Vaccinia Virus protein VP39"/>
    <property type="match status" value="1"/>
</dbReference>
<organism evidence="2">
    <name type="scientific">Caldithrix abyssi</name>
    <dbReference type="NCBI Taxonomy" id="187145"/>
    <lineage>
        <taxon>Bacteria</taxon>
        <taxon>Pseudomonadati</taxon>
        <taxon>Calditrichota</taxon>
        <taxon>Calditrichia</taxon>
        <taxon>Calditrichales</taxon>
        <taxon>Calditrichaceae</taxon>
        <taxon>Caldithrix</taxon>
    </lineage>
</organism>
<evidence type="ECO:0000259" key="1">
    <source>
        <dbReference type="Pfam" id="PF13649"/>
    </source>
</evidence>
<dbReference type="AlphaFoldDB" id="A0A7V4WTU4"/>
<dbReference type="Pfam" id="PF13649">
    <property type="entry name" value="Methyltransf_25"/>
    <property type="match status" value="1"/>
</dbReference>
<dbReference type="InterPro" id="IPR041698">
    <property type="entry name" value="Methyltransf_25"/>
</dbReference>
<gene>
    <name evidence="2" type="ORF">ENK44_02850</name>
</gene>
<dbReference type="PANTHER" id="PTHR42912:SF80">
    <property type="entry name" value="METHYLTRANSFERASE DOMAIN-CONTAINING PROTEIN"/>
    <property type="match status" value="1"/>
</dbReference>
<dbReference type="GO" id="GO:0032259">
    <property type="term" value="P:methylation"/>
    <property type="evidence" value="ECO:0007669"/>
    <property type="project" value="UniProtKB-KW"/>
</dbReference>
<dbReference type="InterPro" id="IPR050508">
    <property type="entry name" value="Methyltransf_Superfamily"/>
</dbReference>